<reference evidence="3 4" key="1">
    <citation type="journal article" date="2015" name="Genome Announc.">
        <title>Complete Genome Sequence of Spiroplasma kunkelii Strain CR2-3x, Causal Agent of Corn Stunt Disease in Zea mays L.</title>
        <authorList>
            <person name="Davis R.E."/>
            <person name="Shao J."/>
            <person name="Dally E.L."/>
            <person name="Zhao Y."/>
            <person name="Gasparich G.E."/>
            <person name="Gaynor B.J."/>
            <person name="Athey J.C."/>
            <person name="Harrison N.A."/>
            <person name="Donofrio N."/>
        </authorList>
    </citation>
    <scope>NUCLEOTIDE SEQUENCE [LARGE SCALE GENOMIC DNA]</scope>
    <source>
        <strain evidence="3 4">CR2-3x</strain>
    </source>
</reference>
<dbReference type="SUPFAM" id="SSF52540">
    <property type="entry name" value="P-loop containing nucleoside triphosphate hydrolases"/>
    <property type="match status" value="1"/>
</dbReference>
<organism evidence="3 4">
    <name type="scientific">Spiroplasma kunkelii CR2-3x</name>
    <dbReference type="NCBI Taxonomy" id="273035"/>
    <lineage>
        <taxon>Bacteria</taxon>
        <taxon>Bacillati</taxon>
        <taxon>Mycoplasmatota</taxon>
        <taxon>Mollicutes</taxon>
        <taxon>Entomoplasmatales</taxon>
        <taxon>Spiroplasmataceae</taxon>
        <taxon>Spiroplasma</taxon>
    </lineage>
</organism>
<dbReference type="Gene3D" id="1.10.8.730">
    <property type="match status" value="1"/>
</dbReference>
<gene>
    <name evidence="3" type="primary">trsE</name>
    <name evidence="3" type="ORF">SKUN_001305</name>
</gene>
<dbReference type="OrthoDB" id="9804380at2"/>
<dbReference type="EMBL" id="CP010899">
    <property type="protein sequence ID" value="ALA98178.1"/>
    <property type="molecule type" value="Genomic_DNA"/>
</dbReference>
<evidence type="ECO:0000259" key="2">
    <source>
        <dbReference type="Pfam" id="PF19044"/>
    </source>
</evidence>
<feature type="domain" description="TraG P-loop" evidence="2">
    <location>
        <begin position="511"/>
        <end position="821"/>
    </location>
</feature>
<dbReference type="CDD" id="cd01127">
    <property type="entry name" value="TrwB_TraG_TraD_VirD4"/>
    <property type="match status" value="1"/>
</dbReference>
<dbReference type="KEGG" id="skn:SKUN_001305"/>
<dbReference type="PATRIC" id="fig|273035.7.peg.1605"/>
<dbReference type="Gene3D" id="3.40.50.300">
    <property type="entry name" value="P-loop containing nucleotide triphosphate hydrolases"/>
    <property type="match status" value="1"/>
</dbReference>
<dbReference type="Proteomes" id="UP000062963">
    <property type="component" value="Chromosome"/>
</dbReference>
<keyword evidence="1" id="KW-0812">Transmembrane</keyword>
<protein>
    <submittedName>
        <fullName evidence="3">Transfer complex protein TrsE</fullName>
    </submittedName>
</protein>
<dbReference type="InterPro" id="IPR027417">
    <property type="entry name" value="P-loop_NTPase"/>
</dbReference>
<evidence type="ECO:0000313" key="4">
    <source>
        <dbReference type="Proteomes" id="UP000062963"/>
    </source>
</evidence>
<dbReference type="AlphaFoldDB" id="A0A0K2JIB1"/>
<name>A0A0K2JIB1_SPIKU</name>
<evidence type="ECO:0000313" key="3">
    <source>
        <dbReference type="EMBL" id="ALA98178.1"/>
    </source>
</evidence>
<feature type="transmembrane region" description="Helical" evidence="1">
    <location>
        <begin position="21"/>
        <end position="42"/>
    </location>
</feature>
<dbReference type="InterPro" id="IPR051162">
    <property type="entry name" value="T4SS_component"/>
</dbReference>
<dbReference type="PANTHER" id="PTHR30121">
    <property type="entry name" value="UNCHARACTERIZED PROTEIN YJGR-RELATED"/>
    <property type="match status" value="1"/>
</dbReference>
<dbReference type="PANTHER" id="PTHR30121:SF6">
    <property type="entry name" value="SLR6007 PROTEIN"/>
    <property type="match status" value="1"/>
</dbReference>
<feature type="transmembrane region" description="Helical" evidence="1">
    <location>
        <begin position="48"/>
        <end position="67"/>
    </location>
</feature>
<keyword evidence="4" id="KW-1185">Reference proteome</keyword>
<proteinExistence type="predicted"/>
<keyword evidence="1" id="KW-1133">Transmembrane helix</keyword>
<evidence type="ECO:0000256" key="1">
    <source>
        <dbReference type="SAM" id="Phobius"/>
    </source>
</evidence>
<dbReference type="NCBIfam" id="NF045975">
    <property type="entry name" value="VirB4_plasma"/>
    <property type="match status" value="1"/>
</dbReference>
<dbReference type="Pfam" id="PF19044">
    <property type="entry name" value="P-loop_TraG"/>
    <property type="match status" value="1"/>
</dbReference>
<dbReference type="InterPro" id="IPR043964">
    <property type="entry name" value="P-loop_TraG"/>
</dbReference>
<sequence>MNNSIIPPQLKKQKLRLKDNFSLVDLGLTLTYAMFAFMLGYNLITLSIMLRVIIGITFFLFLMMTLIHSDKYSGKIYIIIFRAFVFLAKKRNFYIYSKNNNTSLLMPYKKLHDMCIETTVLEGGKKWYVGAIEIKGLNITTLDTNEQLLKFNQLANMFRLTDCQLSLVKIEKPYDLEKNIVNLDKTVDKLINLRRDEILTAKGYKSRFEQLEGYRKLYEDQAGILGYSFTSKVFVLFVYDTSISKLERDIHIIKMKLTETNLRTIDLDKYELVNTIKLIFNPFDEKFSNEKIDEYQDNVNELLALDNITFTKSGFRINDAQFSIKGIQNYPIYPQDGWAAKLCTTDSTVIFNISNTNLDAVKEQLHRAMINARTNYFSVKKTVNRSEKEREYESFENLVQLITSGEEQIKRVNIIFLNYGFNRHMLKQSEERLYILLKSLNMKMDYLFFRQISGYSALLPKPTDPMAYHNSYEMPCATLGNSFPFLNNALEDEKGLFVGYNTTGDVIFTDQFKRGGDFQNSNALFIGTTGGGKTTTVSKFLNYHIINGRKVIIIDPKREFGKLCNYHDGNWIDVGSGHKGNFNPLQINAKIDQYQNINTIIGDHLQILETFFHFTHPNLKMDEVGFLTQRILDLYLKLGINNEEKFNKMENNDWPIFDDLLNFLTKLEPDLGEAEMLHKITKIIQYDFTGYGKYAALWNKHSTITLDDNLLNILDIQTLYSKQKVLKAQMFLMLNYIRTEINNNRFNTDNEIILAVDEAHIVIDKDNPQALKFLFETVKMIRGFNGGVILVTQNLTDFRMTAELEREASAILNNAQYVGILKLKQKDLHDVSELYSASGGLSESEIHFCAGAQRGDMLFMVTDYNRHCLHVELSDFEQQAFGIKLLEN</sequence>
<accession>A0A0K2JIB1</accession>
<keyword evidence="1" id="KW-0472">Membrane</keyword>
<feature type="transmembrane region" description="Helical" evidence="1">
    <location>
        <begin position="76"/>
        <end position="96"/>
    </location>
</feature>
<dbReference type="STRING" id="273035.SKUN_001305"/>
<dbReference type="RefSeq" id="WP_053391266.1">
    <property type="nucleotide sequence ID" value="NZ_CP010899.1"/>
</dbReference>